<feature type="compositionally biased region" description="Low complexity" evidence="1">
    <location>
        <begin position="200"/>
        <end position="209"/>
    </location>
</feature>
<dbReference type="EMBL" id="VDLU01000001">
    <property type="protein sequence ID" value="TNJ29540.1"/>
    <property type="molecule type" value="Genomic_DNA"/>
</dbReference>
<feature type="region of interest" description="Disordered" evidence="1">
    <location>
        <begin position="290"/>
        <end position="309"/>
    </location>
</feature>
<dbReference type="AlphaFoldDB" id="A0A4Z1SV43"/>
<name>A0A4Z1SV43_GIAMU</name>
<gene>
    <name evidence="2" type="ORF">GMRT_11666</name>
</gene>
<accession>A0A4Z1SV43</accession>
<dbReference type="Proteomes" id="UP000315496">
    <property type="component" value="Chromosome 1"/>
</dbReference>
<organism evidence="2 3">
    <name type="scientific">Giardia muris</name>
    <dbReference type="NCBI Taxonomy" id="5742"/>
    <lineage>
        <taxon>Eukaryota</taxon>
        <taxon>Metamonada</taxon>
        <taxon>Diplomonadida</taxon>
        <taxon>Hexamitidae</taxon>
        <taxon>Giardiinae</taxon>
        <taxon>Giardia</taxon>
    </lineage>
</organism>
<protein>
    <submittedName>
        <fullName evidence="2">Uncharacterized protein</fullName>
    </submittedName>
</protein>
<keyword evidence="3" id="KW-1185">Reference proteome</keyword>
<evidence type="ECO:0000313" key="2">
    <source>
        <dbReference type="EMBL" id="TNJ29540.1"/>
    </source>
</evidence>
<reference evidence="2 3" key="1">
    <citation type="submission" date="2019-05" db="EMBL/GenBank/DDBJ databases">
        <title>The compact genome of Giardia muris reveals important steps in the evolution of intestinal protozoan parasites.</title>
        <authorList>
            <person name="Xu F."/>
            <person name="Jimenez-Gonzalez A."/>
            <person name="Einarsson E."/>
            <person name="Astvaldsson A."/>
            <person name="Peirasmaki D."/>
            <person name="Eckmann L."/>
            <person name="Andersson J.O."/>
            <person name="Svard S.G."/>
            <person name="Jerlstrom-Hultqvist J."/>
        </authorList>
    </citation>
    <scope>NUCLEOTIDE SEQUENCE [LARGE SCALE GENOMIC DNA]</scope>
    <source>
        <strain evidence="2 3">Roberts-Thomson</strain>
    </source>
</reference>
<evidence type="ECO:0000313" key="3">
    <source>
        <dbReference type="Proteomes" id="UP000315496"/>
    </source>
</evidence>
<comment type="caution">
    <text evidence="2">The sequence shown here is derived from an EMBL/GenBank/DDBJ whole genome shotgun (WGS) entry which is preliminary data.</text>
</comment>
<sequence length="369" mass="41201">MTSQTPSWSMDSHHPISLDDFTLGALSTRRSSVFQQPSPLHSLDRRREGDLNPIQLEIPATPTKHSSLKQEKAIDPYLTLQDLSPINKNNTHKKQGLSSNTLPDKDWVYQWTAAPATSATCDSITLSDYSINGGFIGTPSLILRRTQCPSLINLTAPRGSIPHERMQLIEVPQVVDLDARSPKQLTRRRLTSPPSPTPRTPTRLHSPRLSSPQRLIKPEVIVSPLNSTTIMPNRRESLTQAARITPSTEMERHQLVRSERMYSSRRPRSHTIVRTTTEQQVGSLLMVTGRTLPGSPIPSTRYRPSSPTSTRLIVHPDPKFIRRTYSPVSSPIYSSPESPPSTLHSEVGIPLVRTSLGWVRDRRPPSAVS</sequence>
<evidence type="ECO:0000256" key="1">
    <source>
        <dbReference type="SAM" id="MobiDB-lite"/>
    </source>
</evidence>
<feature type="region of interest" description="Disordered" evidence="1">
    <location>
        <begin position="179"/>
        <end position="210"/>
    </location>
</feature>
<dbReference type="VEuPathDB" id="GiardiaDB:GMRT_11666"/>
<feature type="compositionally biased region" description="Low complexity" evidence="1">
    <location>
        <begin position="297"/>
        <end position="309"/>
    </location>
</feature>
<feature type="region of interest" description="Disordered" evidence="1">
    <location>
        <begin position="32"/>
        <end position="53"/>
    </location>
</feature>
<proteinExistence type="predicted"/>